<feature type="compositionally biased region" description="Low complexity" evidence="1">
    <location>
        <begin position="595"/>
        <end position="606"/>
    </location>
</feature>
<organism evidence="2">
    <name type="scientific">Magallana gigas</name>
    <name type="common">Pacific oyster</name>
    <name type="synonym">Crassostrea gigas</name>
    <dbReference type="NCBI Taxonomy" id="29159"/>
    <lineage>
        <taxon>Eukaryota</taxon>
        <taxon>Metazoa</taxon>
        <taxon>Spiralia</taxon>
        <taxon>Lophotrochozoa</taxon>
        <taxon>Mollusca</taxon>
        <taxon>Bivalvia</taxon>
        <taxon>Autobranchia</taxon>
        <taxon>Pteriomorphia</taxon>
        <taxon>Ostreida</taxon>
        <taxon>Ostreoidea</taxon>
        <taxon>Ostreidae</taxon>
        <taxon>Magallana</taxon>
    </lineage>
</organism>
<feature type="compositionally biased region" description="Polar residues" evidence="1">
    <location>
        <begin position="614"/>
        <end position="638"/>
    </location>
</feature>
<accession>K1PUF9</accession>
<feature type="region of interest" description="Disordered" evidence="1">
    <location>
        <begin position="207"/>
        <end position="231"/>
    </location>
</feature>
<name>K1PUF9_MAGGI</name>
<dbReference type="InterPro" id="IPR036910">
    <property type="entry name" value="HMG_box_dom_sf"/>
</dbReference>
<feature type="region of interest" description="Disordered" evidence="1">
    <location>
        <begin position="352"/>
        <end position="655"/>
    </location>
</feature>
<dbReference type="InParanoid" id="K1PUF9"/>
<feature type="compositionally biased region" description="Polar residues" evidence="1">
    <location>
        <begin position="446"/>
        <end position="455"/>
    </location>
</feature>
<proteinExistence type="predicted"/>
<feature type="region of interest" description="Disordered" evidence="1">
    <location>
        <begin position="43"/>
        <end position="75"/>
    </location>
</feature>
<sequence length="655" mass="73431">MASTVYLCHCLKSVKRKVQLQSVAWKRLCNQNKRLEAEEVEKKKLKKNKKVKKKENSQPTEKGDNVESSFTSPEKVKKQKKESGWFEDDIEALLESLENMEEHADFVCNKVPPEVWSSLRVGNHSPESCHKIWNKICQVVKTHLTIHHVLMIMKDMMHSKKIMKIPGAPTVKIISGYQCFTKERLAETPPRSFKDIGAEWKALSDSERGRYQEKADKKQPSKSKSQKEINEEAKRELEKYVKSLTDEEQMRFFKSRKLTEKPKARVKKEKKAKGLSQRDFKKAELQYLKEEKKIAIKENPDLEEEEVLKRLSEAFRSLDYETQKSYCRKAEISLQEQKKITEFYKNFESPLAKKKLTSLGTPPSQIKSSRKKDSTTSESSDSSSDAEEEKVSKRKPPVLVLGKKAETDSDSSSEDERSGKPVVQSPVKRKVRDKSSDSDSSSSSSNIKTGTNLNISPKKPVSSRKNVAKVKNVKKESSSSDSDSSSDEEPKTTGRQTGPSLKKAPVNKKPESSSGSSSSEDEANKTQKKHQARSSPTKKVMLNDKTPTKSPKKLVNSEGKKKSNDDGSSDMSDVLPLTQSSSPKKSAKRPPPPSSSSSDLSSSDSSSESDDGKTGSQKQSGLSKTPQHTLKTSLNTSMKSISTPSSLKTLKKKQK</sequence>
<reference evidence="2" key="1">
    <citation type="journal article" date="2012" name="Nature">
        <title>The oyster genome reveals stress adaptation and complexity of shell formation.</title>
        <authorList>
            <person name="Zhang G."/>
            <person name="Fang X."/>
            <person name="Guo X."/>
            <person name="Li L."/>
            <person name="Luo R."/>
            <person name="Xu F."/>
            <person name="Yang P."/>
            <person name="Zhang L."/>
            <person name="Wang X."/>
            <person name="Qi H."/>
            <person name="Xiong Z."/>
            <person name="Que H."/>
            <person name="Xie Y."/>
            <person name="Holland P.W."/>
            <person name="Paps J."/>
            <person name="Zhu Y."/>
            <person name="Wu F."/>
            <person name="Chen Y."/>
            <person name="Wang J."/>
            <person name="Peng C."/>
            <person name="Meng J."/>
            <person name="Yang L."/>
            <person name="Liu J."/>
            <person name="Wen B."/>
            <person name="Zhang N."/>
            <person name="Huang Z."/>
            <person name="Zhu Q."/>
            <person name="Feng Y."/>
            <person name="Mount A."/>
            <person name="Hedgecock D."/>
            <person name="Xu Z."/>
            <person name="Liu Y."/>
            <person name="Domazet-Loso T."/>
            <person name="Du Y."/>
            <person name="Sun X."/>
            <person name="Zhang S."/>
            <person name="Liu B."/>
            <person name="Cheng P."/>
            <person name="Jiang X."/>
            <person name="Li J."/>
            <person name="Fan D."/>
            <person name="Wang W."/>
            <person name="Fu W."/>
            <person name="Wang T."/>
            <person name="Wang B."/>
            <person name="Zhang J."/>
            <person name="Peng Z."/>
            <person name="Li Y."/>
            <person name="Li N."/>
            <person name="Wang J."/>
            <person name="Chen M."/>
            <person name="He Y."/>
            <person name="Tan F."/>
            <person name="Song X."/>
            <person name="Zheng Q."/>
            <person name="Huang R."/>
            <person name="Yang H."/>
            <person name="Du X."/>
            <person name="Chen L."/>
            <person name="Yang M."/>
            <person name="Gaffney P.M."/>
            <person name="Wang S."/>
            <person name="Luo L."/>
            <person name="She Z."/>
            <person name="Ming Y."/>
            <person name="Huang W."/>
            <person name="Zhang S."/>
            <person name="Huang B."/>
            <person name="Zhang Y."/>
            <person name="Qu T."/>
            <person name="Ni P."/>
            <person name="Miao G."/>
            <person name="Wang J."/>
            <person name="Wang Q."/>
            <person name="Steinberg C.E."/>
            <person name="Wang H."/>
            <person name="Li N."/>
            <person name="Qian L."/>
            <person name="Zhang G."/>
            <person name="Li Y."/>
            <person name="Yang H."/>
            <person name="Liu X."/>
            <person name="Wang J."/>
            <person name="Yin Y."/>
            <person name="Wang J."/>
        </authorList>
    </citation>
    <scope>NUCLEOTIDE SEQUENCE [LARGE SCALE GENOMIC DNA]</scope>
    <source>
        <strain evidence="2">05x7-T-G4-1.051#20</strain>
    </source>
</reference>
<dbReference type="HOGENOM" id="CLU_418730_0_0_1"/>
<evidence type="ECO:0000313" key="2">
    <source>
        <dbReference type="EMBL" id="EKC22539.1"/>
    </source>
</evidence>
<dbReference type="AlphaFoldDB" id="K1PUF9"/>
<dbReference type="EMBL" id="JH818431">
    <property type="protein sequence ID" value="EKC22539.1"/>
    <property type="molecule type" value="Genomic_DNA"/>
</dbReference>
<evidence type="ECO:0000256" key="1">
    <source>
        <dbReference type="SAM" id="MobiDB-lite"/>
    </source>
</evidence>
<protein>
    <submittedName>
        <fullName evidence="2">Uncharacterized protein</fullName>
    </submittedName>
</protein>
<gene>
    <name evidence="2" type="ORF">CGI_10002098</name>
</gene>
<dbReference type="Gene3D" id="1.10.30.10">
    <property type="entry name" value="High mobility group box domain"/>
    <property type="match status" value="2"/>
</dbReference>
<feature type="compositionally biased region" description="Basic residues" evidence="1">
    <location>
        <begin position="43"/>
        <end position="53"/>
    </location>
</feature>
<feature type="compositionally biased region" description="Low complexity" evidence="1">
    <location>
        <begin position="639"/>
        <end position="648"/>
    </location>
</feature>
<dbReference type="SUPFAM" id="SSF47095">
    <property type="entry name" value="HMG-box"/>
    <property type="match status" value="2"/>
</dbReference>